<dbReference type="EMBL" id="FNBI01000002">
    <property type="protein sequence ID" value="SDF09523.1"/>
    <property type="molecule type" value="Genomic_DNA"/>
</dbReference>
<dbReference type="InterPro" id="IPR035919">
    <property type="entry name" value="EAL_sf"/>
</dbReference>
<protein>
    <submittedName>
        <fullName evidence="4">EAL domain, c-di-GMP-specific phosphodiesterase class I (Or its enzymatically inactive variant)</fullName>
    </submittedName>
    <submittedName>
        <fullName evidence="3">EAL domain-containing protein</fullName>
    </submittedName>
</protein>
<dbReference type="Proteomes" id="UP000323502">
    <property type="component" value="Unassembled WGS sequence"/>
</dbReference>
<evidence type="ECO:0000313" key="3">
    <source>
        <dbReference type="EMBL" id="MWC44334.1"/>
    </source>
</evidence>
<dbReference type="InterPro" id="IPR043128">
    <property type="entry name" value="Rev_trsase/Diguanyl_cyclase"/>
</dbReference>
<feature type="domain" description="EAL" evidence="1">
    <location>
        <begin position="302"/>
        <end position="554"/>
    </location>
</feature>
<dbReference type="InterPro" id="IPR001633">
    <property type="entry name" value="EAL_dom"/>
</dbReference>
<dbReference type="Gene3D" id="3.30.70.270">
    <property type="match status" value="1"/>
</dbReference>
<organism evidence="4 5">
    <name type="scientific">Sphingomonas carotinifaciens</name>
    <dbReference type="NCBI Taxonomy" id="1166323"/>
    <lineage>
        <taxon>Bacteria</taxon>
        <taxon>Pseudomonadati</taxon>
        <taxon>Pseudomonadota</taxon>
        <taxon>Alphaproteobacteria</taxon>
        <taxon>Sphingomonadales</taxon>
        <taxon>Sphingomonadaceae</taxon>
        <taxon>Sphingomonas</taxon>
    </lineage>
</organism>
<evidence type="ECO:0000313" key="4">
    <source>
        <dbReference type="EMBL" id="SDF09523.1"/>
    </source>
</evidence>
<dbReference type="RefSeq" id="WP_149681617.1">
    <property type="nucleotide sequence ID" value="NZ_FNBI01000002.1"/>
</dbReference>
<dbReference type="Proteomes" id="UP000436801">
    <property type="component" value="Unassembled WGS sequence"/>
</dbReference>
<evidence type="ECO:0000313" key="6">
    <source>
        <dbReference type="Proteomes" id="UP000436801"/>
    </source>
</evidence>
<proteinExistence type="predicted"/>
<keyword evidence="5" id="KW-1185">Reference proteome</keyword>
<evidence type="ECO:0000313" key="5">
    <source>
        <dbReference type="Proteomes" id="UP000323502"/>
    </source>
</evidence>
<evidence type="ECO:0000259" key="1">
    <source>
        <dbReference type="PROSITE" id="PS50883"/>
    </source>
</evidence>
<dbReference type="SMART" id="SM00267">
    <property type="entry name" value="GGDEF"/>
    <property type="match status" value="1"/>
</dbReference>
<dbReference type="Gene3D" id="3.20.20.450">
    <property type="entry name" value="EAL domain"/>
    <property type="match status" value="1"/>
</dbReference>
<dbReference type="InterPro" id="IPR050706">
    <property type="entry name" value="Cyclic-di-GMP_PDE-like"/>
</dbReference>
<dbReference type="InterPro" id="IPR000160">
    <property type="entry name" value="GGDEF_dom"/>
</dbReference>
<dbReference type="SMART" id="SM00052">
    <property type="entry name" value="EAL"/>
    <property type="match status" value="1"/>
</dbReference>
<dbReference type="CDD" id="cd01948">
    <property type="entry name" value="EAL"/>
    <property type="match status" value="1"/>
</dbReference>
<gene>
    <name evidence="3" type="ORF">GQR91_11825</name>
    <name evidence="4" type="ORF">SAMN05216557_102166</name>
</gene>
<dbReference type="SUPFAM" id="SSF141868">
    <property type="entry name" value="EAL domain-like"/>
    <property type="match status" value="1"/>
</dbReference>
<dbReference type="GO" id="GO:0071111">
    <property type="term" value="F:cyclic-guanylate-specific phosphodiesterase activity"/>
    <property type="evidence" value="ECO:0007669"/>
    <property type="project" value="InterPro"/>
</dbReference>
<sequence length="554" mass="57176">MKQGTIHSREDVVATGIVLISFRPGPVPDSALVDAVVQTGRQPVVVQPEDASANRFAAGAARIALIDARDAPDIMLAAAERLAPGVEAVGGALLVLSAPALAMRASDAGATHHCSDIAALSAGLALAARHVERMAGDRRGARDAEMAGGVGGWIERAIGHGRPCVVVMVSLSRLDLVNAAHGRPAGTMLLRAIDSRIRAAAAEVFGEATITARLSGSNFVVAGMGGAGEAAAIAAALEGALARPVLAAGSPVLLGTRLGLARSEMGDDAAALLRRASEALAEAKASDGAVLRVAHPQGVAPLDVLGVDLHHAIERGEIDVLFQPQVEIATGRIVGVEALARWYHPTLGPLGAEPLFAAAERADLGIALSDHIQRISLARATRWPQALDGVRLSINLTAADIARAGFAEMFLKRVDASGFPRGRLTVEITETGMIENLDAAAALLAHLRGAGCRVAIDDFGTGYSSLAYLKALPLDYLKIDRAITQDIEGSPRDRVVVRGVIAMAQSLGLAVIAEGVETSAQLALLAAEGCNYYQGFLRAGALGEAQLVAIMESE</sequence>
<dbReference type="InterPro" id="IPR029787">
    <property type="entry name" value="Nucleotide_cyclase"/>
</dbReference>
<dbReference type="EMBL" id="WSUT01000005">
    <property type="protein sequence ID" value="MWC44334.1"/>
    <property type="molecule type" value="Genomic_DNA"/>
</dbReference>
<dbReference type="PANTHER" id="PTHR33121:SF79">
    <property type="entry name" value="CYCLIC DI-GMP PHOSPHODIESTERASE PDED-RELATED"/>
    <property type="match status" value="1"/>
</dbReference>
<name>A0A1G7IA90_9SPHN</name>
<dbReference type="PROSITE" id="PS50883">
    <property type="entry name" value="EAL"/>
    <property type="match status" value="1"/>
</dbReference>
<accession>A0A1G7IA90</accession>
<dbReference type="OrthoDB" id="9814202at2"/>
<dbReference type="AlphaFoldDB" id="A0A1G7IA90"/>
<dbReference type="PROSITE" id="PS50887">
    <property type="entry name" value="GGDEF"/>
    <property type="match status" value="1"/>
</dbReference>
<reference evidence="4 5" key="1">
    <citation type="submission" date="2016-10" db="EMBL/GenBank/DDBJ databases">
        <authorList>
            <person name="Varghese N."/>
            <person name="Submissions S."/>
        </authorList>
    </citation>
    <scope>NUCLEOTIDE SEQUENCE [LARGE SCALE GENOMIC DNA]</scope>
    <source>
        <strain evidence="4 5">S7-754</strain>
    </source>
</reference>
<feature type="domain" description="GGDEF" evidence="2">
    <location>
        <begin position="162"/>
        <end position="296"/>
    </location>
</feature>
<reference evidence="3 6" key="2">
    <citation type="submission" date="2019-12" db="EMBL/GenBank/DDBJ databases">
        <authorList>
            <person name="Zheng J."/>
        </authorList>
    </citation>
    <scope>NUCLEOTIDE SEQUENCE [LARGE SCALE GENOMIC DNA]</scope>
    <source>
        <strain evidence="3 6">DSM 27347</strain>
    </source>
</reference>
<dbReference type="Pfam" id="PF00990">
    <property type="entry name" value="GGDEF"/>
    <property type="match status" value="1"/>
</dbReference>
<dbReference type="PANTHER" id="PTHR33121">
    <property type="entry name" value="CYCLIC DI-GMP PHOSPHODIESTERASE PDEF"/>
    <property type="match status" value="1"/>
</dbReference>
<dbReference type="SUPFAM" id="SSF55073">
    <property type="entry name" value="Nucleotide cyclase"/>
    <property type="match status" value="1"/>
</dbReference>
<evidence type="ECO:0000259" key="2">
    <source>
        <dbReference type="PROSITE" id="PS50887"/>
    </source>
</evidence>
<dbReference type="Pfam" id="PF00563">
    <property type="entry name" value="EAL"/>
    <property type="match status" value="1"/>
</dbReference>